<evidence type="ECO:0000313" key="2">
    <source>
        <dbReference type="Proteomes" id="UP000825935"/>
    </source>
</evidence>
<evidence type="ECO:0000313" key="1">
    <source>
        <dbReference type="EMBL" id="KAH7296989.1"/>
    </source>
</evidence>
<reference evidence="1" key="1">
    <citation type="submission" date="2021-08" db="EMBL/GenBank/DDBJ databases">
        <title>WGS assembly of Ceratopteris richardii.</title>
        <authorList>
            <person name="Marchant D.B."/>
            <person name="Chen G."/>
            <person name="Jenkins J."/>
            <person name="Shu S."/>
            <person name="Leebens-Mack J."/>
            <person name="Grimwood J."/>
            <person name="Schmutz J."/>
            <person name="Soltis P."/>
            <person name="Soltis D."/>
            <person name="Chen Z.-H."/>
        </authorList>
    </citation>
    <scope>NUCLEOTIDE SEQUENCE</scope>
    <source>
        <strain evidence="1">Whitten #5841</strain>
        <tissue evidence="1">Leaf</tissue>
    </source>
</reference>
<proteinExistence type="predicted"/>
<name>A0A8T2RKP6_CERRI</name>
<comment type="caution">
    <text evidence="1">The sequence shown here is derived from an EMBL/GenBank/DDBJ whole genome shotgun (WGS) entry which is preliminary data.</text>
</comment>
<accession>A0A8T2RKP6</accession>
<dbReference type="EMBL" id="CM035431">
    <property type="protein sequence ID" value="KAH7296989.1"/>
    <property type="molecule type" value="Genomic_DNA"/>
</dbReference>
<gene>
    <name evidence="1" type="ORF">KP509_26G047700</name>
</gene>
<dbReference type="AlphaFoldDB" id="A0A8T2RKP6"/>
<protein>
    <submittedName>
        <fullName evidence="1">Uncharacterized protein</fullName>
    </submittedName>
</protein>
<organism evidence="1 2">
    <name type="scientific">Ceratopteris richardii</name>
    <name type="common">Triangle waterfern</name>
    <dbReference type="NCBI Taxonomy" id="49495"/>
    <lineage>
        <taxon>Eukaryota</taxon>
        <taxon>Viridiplantae</taxon>
        <taxon>Streptophyta</taxon>
        <taxon>Embryophyta</taxon>
        <taxon>Tracheophyta</taxon>
        <taxon>Polypodiopsida</taxon>
        <taxon>Polypodiidae</taxon>
        <taxon>Polypodiales</taxon>
        <taxon>Pteridineae</taxon>
        <taxon>Pteridaceae</taxon>
        <taxon>Parkerioideae</taxon>
        <taxon>Ceratopteris</taxon>
    </lineage>
</organism>
<keyword evidence="2" id="KW-1185">Reference proteome</keyword>
<dbReference type="Proteomes" id="UP000825935">
    <property type="component" value="Chromosome 26"/>
</dbReference>
<sequence length="105" mass="12470">MVRPCPLFILDQMFIFAHKICKHRKRTIRKAHCRYSGQWIEYMWRFNTANSVIEMCLDGSLCLESIQQHLILFHFLLLLVIKLNHNACWGTAINKVHFLPIVLCE</sequence>